<dbReference type="RefSeq" id="WP_160800298.1">
    <property type="nucleotide sequence ID" value="NZ_WUUL01000002.1"/>
</dbReference>
<dbReference type="Proteomes" id="UP000430692">
    <property type="component" value="Unassembled WGS sequence"/>
</dbReference>
<evidence type="ECO:0000313" key="1">
    <source>
        <dbReference type="EMBL" id="MXQ52959.1"/>
    </source>
</evidence>
<organism evidence="1 2">
    <name type="scientific">Shimazuella alba</name>
    <dbReference type="NCBI Taxonomy" id="2690964"/>
    <lineage>
        <taxon>Bacteria</taxon>
        <taxon>Bacillati</taxon>
        <taxon>Bacillota</taxon>
        <taxon>Bacilli</taxon>
        <taxon>Bacillales</taxon>
        <taxon>Thermoactinomycetaceae</taxon>
        <taxon>Shimazuella</taxon>
    </lineage>
</organism>
<dbReference type="InterPro" id="IPR036597">
    <property type="entry name" value="Fido-like_dom_sf"/>
</dbReference>
<accession>A0A6I4VMX1</accession>
<dbReference type="SUPFAM" id="SSF140931">
    <property type="entry name" value="Fic-like"/>
    <property type="match status" value="1"/>
</dbReference>
<name>A0A6I4VMX1_9BACL</name>
<comment type="caution">
    <text evidence="1">The sequence shown here is derived from an EMBL/GenBank/DDBJ whole genome shotgun (WGS) entry which is preliminary data.</text>
</comment>
<gene>
    <name evidence="1" type="ORF">GSM42_04260</name>
</gene>
<dbReference type="AlphaFoldDB" id="A0A6I4VMX1"/>
<keyword evidence="2" id="KW-1185">Reference proteome</keyword>
<sequence>MIINFELMKQGYPPVILPVEERVTYYEALQKYDDTRNPDDFLMLFTRLAEKSLAFYLS</sequence>
<dbReference type="EMBL" id="WUUL01000002">
    <property type="protein sequence ID" value="MXQ52959.1"/>
    <property type="molecule type" value="Genomic_DNA"/>
</dbReference>
<evidence type="ECO:0008006" key="3">
    <source>
        <dbReference type="Google" id="ProtNLM"/>
    </source>
</evidence>
<protein>
    <recommendedName>
        <fullName evidence="3">Filamentation induced by cAMP protein Fic</fullName>
    </recommendedName>
</protein>
<evidence type="ECO:0000313" key="2">
    <source>
        <dbReference type="Proteomes" id="UP000430692"/>
    </source>
</evidence>
<dbReference type="Gene3D" id="1.10.3290.10">
    <property type="entry name" value="Fido-like domain"/>
    <property type="match status" value="1"/>
</dbReference>
<reference evidence="1 2" key="1">
    <citation type="submission" date="2019-12" db="EMBL/GenBank/DDBJ databases">
        <title>Whole-genome analyses of novel actinobacteria.</title>
        <authorList>
            <person name="Sahin N."/>
            <person name="Saygin H."/>
        </authorList>
    </citation>
    <scope>NUCLEOTIDE SEQUENCE [LARGE SCALE GENOMIC DNA]</scope>
    <source>
        <strain evidence="1 2">KC615</strain>
    </source>
</reference>
<proteinExistence type="predicted"/>